<organism evidence="2 3">
    <name type="scientific">Vibrio genomosp. F6 str. FF-238</name>
    <dbReference type="NCBI Taxonomy" id="1191298"/>
    <lineage>
        <taxon>Bacteria</taxon>
        <taxon>Pseudomonadati</taxon>
        <taxon>Pseudomonadota</taxon>
        <taxon>Gammaproteobacteria</taxon>
        <taxon>Vibrionales</taxon>
        <taxon>Vibrionaceae</taxon>
        <taxon>Vibrio</taxon>
    </lineage>
</organism>
<dbReference type="AlphaFoldDB" id="A0A1E5CNT2"/>
<protein>
    <submittedName>
        <fullName evidence="2">TetR family transcriptional regulator</fullName>
    </submittedName>
</protein>
<dbReference type="InterPro" id="IPR018759">
    <property type="entry name" value="BBP2_2"/>
</dbReference>
<proteinExistence type="predicted"/>
<evidence type="ECO:0000313" key="2">
    <source>
        <dbReference type="EMBL" id="OEE71118.1"/>
    </source>
</evidence>
<comment type="caution">
    <text evidence="2">The sequence shown here is derived from an EMBL/GenBank/DDBJ whole genome shotgun (WGS) entry which is preliminary data.</text>
</comment>
<dbReference type="EMBL" id="AJYW02000298">
    <property type="protein sequence ID" value="OEE71118.1"/>
    <property type="molecule type" value="Genomic_DNA"/>
</dbReference>
<evidence type="ECO:0000256" key="1">
    <source>
        <dbReference type="SAM" id="SignalP"/>
    </source>
</evidence>
<keyword evidence="3" id="KW-1185">Reference proteome</keyword>
<dbReference type="Pfam" id="PF10082">
    <property type="entry name" value="BBP2_2"/>
    <property type="match status" value="1"/>
</dbReference>
<evidence type="ECO:0000313" key="3">
    <source>
        <dbReference type="Proteomes" id="UP000094165"/>
    </source>
</evidence>
<sequence length="395" mass="45078">MKFSNVKPAVLFSLTLVSATAVLAKPEPHPIITESGIAIVPFLNLSAGYNDNIAKSDSNFDRSSFSIVEPGVSVAFEPTGQKHVAVYRLQRGDFFSSSKDNFTDHFFDWSSQWDLHSKHKVNLNYSLALAHESRGDNEETLNLLYNKYHSTQVNIGYIYGGDNSKGKLETNLGWGELDYKNNQQVTQYQSWEELRFNSTFYYDALPKTSLLFQIIANDRTYDLTGPGSSSKDSKHYFTYLGTSWDATEKLQGSAKLGAQYKNFDSSLRDDFKSFSWDINVTYLIRSYSAIQLITNRRSMDADGIGNAIDAKNYNVNWVHNWNQKVSTKAEISRLDEDYIGSARKDETTNLTLNFDYDFRRWLTLRLGYGIESKDSNINTMNYDQNIYYLAIEGVM</sequence>
<feature type="chain" id="PRO_5009173033" evidence="1">
    <location>
        <begin position="25"/>
        <end position="395"/>
    </location>
</feature>
<gene>
    <name evidence="2" type="ORF">A130_08295</name>
</gene>
<dbReference type="RefSeq" id="WP_017053512.1">
    <property type="nucleotide sequence ID" value="NZ_AJYW02000298.1"/>
</dbReference>
<keyword evidence="1" id="KW-0732">Signal</keyword>
<accession>A0A1E5CNT2</accession>
<name>A0A1E5CNT2_9VIBR</name>
<dbReference type="Proteomes" id="UP000094165">
    <property type="component" value="Unassembled WGS sequence"/>
</dbReference>
<reference evidence="2 3" key="1">
    <citation type="journal article" date="2012" name="Science">
        <title>Ecological populations of bacteria act as socially cohesive units of antibiotic production and resistance.</title>
        <authorList>
            <person name="Cordero O.X."/>
            <person name="Wildschutte H."/>
            <person name="Kirkup B."/>
            <person name="Proehl S."/>
            <person name="Ngo L."/>
            <person name="Hussain F."/>
            <person name="Le Roux F."/>
            <person name="Mincer T."/>
            <person name="Polz M.F."/>
        </authorList>
    </citation>
    <scope>NUCLEOTIDE SEQUENCE [LARGE SCALE GENOMIC DNA]</scope>
    <source>
        <strain evidence="2 3">FF-238</strain>
    </source>
</reference>
<feature type="signal peptide" evidence="1">
    <location>
        <begin position="1"/>
        <end position="24"/>
    </location>
</feature>